<dbReference type="GO" id="GO:0045292">
    <property type="term" value="P:mRNA cis splicing, via spliceosome"/>
    <property type="evidence" value="ECO:0007669"/>
    <property type="project" value="TreeGrafter"/>
</dbReference>
<accession>C7B7E4</accession>
<geneLocation type="chloroplast" evidence="3"/>
<dbReference type="GO" id="GO:0048564">
    <property type="term" value="P:photosystem I assembly"/>
    <property type="evidence" value="ECO:0007669"/>
    <property type="project" value="TreeGrafter"/>
</dbReference>
<dbReference type="InterPro" id="IPR004860">
    <property type="entry name" value="LAGLIDADG_dom"/>
</dbReference>
<name>C7B7E4_9CHLO</name>
<keyword evidence="1" id="KW-0732">Signal</keyword>
<protein>
    <recommendedName>
        <fullName evidence="2">Homing endonuclease LAGLIDADG domain-containing protein</fullName>
    </recommendedName>
</protein>
<keyword evidence="3" id="KW-0150">Chloroplast</keyword>
<dbReference type="GO" id="GO:0000373">
    <property type="term" value="P:Group II intron splicing"/>
    <property type="evidence" value="ECO:0007669"/>
    <property type="project" value="TreeGrafter"/>
</dbReference>
<dbReference type="EMBL" id="FJ804759">
    <property type="protein sequence ID" value="ACU25397.1"/>
    <property type="molecule type" value="Genomic_DNA"/>
</dbReference>
<evidence type="ECO:0000313" key="3">
    <source>
        <dbReference type="EMBL" id="ACU25397.1"/>
    </source>
</evidence>
<evidence type="ECO:0000259" key="2">
    <source>
        <dbReference type="Pfam" id="PF03161"/>
    </source>
</evidence>
<feature type="domain" description="Homing endonuclease LAGLIDADG" evidence="2">
    <location>
        <begin position="12"/>
        <end position="185"/>
    </location>
</feature>
<dbReference type="SUPFAM" id="SSF55608">
    <property type="entry name" value="Homing endonucleases"/>
    <property type="match status" value="1"/>
</dbReference>
<dbReference type="GO" id="GO:0004519">
    <property type="term" value="F:endonuclease activity"/>
    <property type="evidence" value="ECO:0007669"/>
    <property type="project" value="InterPro"/>
</dbReference>
<dbReference type="AlphaFoldDB" id="C7B7E4"/>
<feature type="signal peptide" evidence="1">
    <location>
        <begin position="1"/>
        <end position="23"/>
    </location>
</feature>
<evidence type="ECO:0000256" key="1">
    <source>
        <dbReference type="SAM" id="SignalP"/>
    </source>
</evidence>
<dbReference type="Gene3D" id="3.10.28.10">
    <property type="entry name" value="Homing endonucleases"/>
    <property type="match status" value="2"/>
</dbReference>
<dbReference type="InterPro" id="IPR027434">
    <property type="entry name" value="Homing_endonucl"/>
</dbReference>
<feature type="chain" id="PRO_5002975951" description="Homing endonuclease LAGLIDADG domain-containing protein" evidence="1">
    <location>
        <begin position="24"/>
        <end position="214"/>
    </location>
</feature>
<dbReference type="PANTHER" id="PTHR47539">
    <property type="entry name" value="PENTATRICOPEPTIDE REPEAT-CONTAINING PROTEIN OTP51, CHLOROPLASTIC"/>
    <property type="match status" value="1"/>
</dbReference>
<dbReference type="InterPro" id="IPR052500">
    <property type="entry name" value="Chloro/Mito_RNA_Process"/>
</dbReference>
<keyword evidence="3" id="KW-0934">Plastid</keyword>
<proteinExistence type="predicted"/>
<dbReference type="PANTHER" id="PTHR47539:SF1">
    <property type="entry name" value="PENTATRICOPEPTIDE REPEAT-CONTAINING PROTEIN OTP51, CHLOROPLASTIC"/>
    <property type="match status" value="1"/>
</dbReference>
<sequence length="214" mass="25414">MTKTKLNTLQCEILVGILLGAASLQTESNGRTYRLRISQSEEHKDYLFHLYNIFQNLTTSPPVRYEFCDPRKPGKKYFRWSFSTTQQACFRFYGHQFYNGNKKKVPRLIHKWLQPRSIAYWYMDDGAQKWKGKSLGVRFCTDNFLYKDVQLLAHVLSEKYVLKTSLQKKGDGWRIYISSNSYKILKKSIFSYFICSMLYKFPTEKRATEMVFSF</sequence>
<organism evidence="3">
    <name type="scientific">Trebouxia decolorans</name>
    <dbReference type="NCBI Taxonomy" id="300845"/>
    <lineage>
        <taxon>Eukaryota</taxon>
        <taxon>Viridiplantae</taxon>
        <taxon>Chlorophyta</taxon>
        <taxon>core chlorophytes</taxon>
        <taxon>Trebouxiophyceae</taxon>
        <taxon>Trebouxiales</taxon>
        <taxon>Trebouxiaceae</taxon>
        <taxon>Trebouxia</taxon>
    </lineage>
</organism>
<dbReference type="Pfam" id="PF03161">
    <property type="entry name" value="LAGLIDADG_2"/>
    <property type="match status" value="1"/>
</dbReference>
<reference evidence="3" key="1">
    <citation type="submission" date="2009-03" db="EMBL/GenBank/DDBJ databases">
        <title>Nucleotide sequence of plastid chloroplast large subunit ribosomal RNA (rrnl) gene in Trebuxia species.</title>
        <authorList>
            <person name="Del Campo E.M."/>
            <person name="Casano L.M."/>
            <person name="Gasulla F."/>
            <person name="Barreno E."/>
        </authorList>
    </citation>
    <scope>NUCLEOTIDE SEQUENCE</scope>
    <source>
        <strain evidence="3">UTEX B781</strain>
    </source>
</reference>